<dbReference type="EMBL" id="BPLR01020902">
    <property type="protein sequence ID" value="GIX83753.1"/>
    <property type="molecule type" value="Genomic_DNA"/>
</dbReference>
<name>A0AAV4NGX4_CAEEX</name>
<dbReference type="Proteomes" id="UP001054945">
    <property type="component" value="Unassembled WGS sequence"/>
</dbReference>
<comment type="caution">
    <text evidence="1">The sequence shown here is derived from an EMBL/GenBank/DDBJ whole genome shotgun (WGS) entry which is preliminary data.</text>
</comment>
<protein>
    <submittedName>
        <fullName evidence="1">Uncharacterized protein</fullName>
    </submittedName>
</protein>
<reference evidence="1 2" key="1">
    <citation type="submission" date="2021-06" db="EMBL/GenBank/DDBJ databases">
        <title>Caerostris extrusa draft genome.</title>
        <authorList>
            <person name="Kono N."/>
            <person name="Arakawa K."/>
        </authorList>
    </citation>
    <scope>NUCLEOTIDE SEQUENCE [LARGE SCALE GENOMIC DNA]</scope>
</reference>
<accession>A0AAV4NGX4</accession>
<sequence length="112" mass="12745">MPRIHYEDLLSTLAIIFLMFCNKREAKKRVCSVVQWKRDAERFAGVNILLFISATMDGGKIQMGFLAFLSSCFSASSVKKYFVSSAKCRGSIIETAENSRHYVLNVLQQARR</sequence>
<organism evidence="1 2">
    <name type="scientific">Caerostris extrusa</name>
    <name type="common">Bark spider</name>
    <name type="synonym">Caerostris bankana</name>
    <dbReference type="NCBI Taxonomy" id="172846"/>
    <lineage>
        <taxon>Eukaryota</taxon>
        <taxon>Metazoa</taxon>
        <taxon>Ecdysozoa</taxon>
        <taxon>Arthropoda</taxon>
        <taxon>Chelicerata</taxon>
        <taxon>Arachnida</taxon>
        <taxon>Araneae</taxon>
        <taxon>Araneomorphae</taxon>
        <taxon>Entelegynae</taxon>
        <taxon>Araneoidea</taxon>
        <taxon>Araneidae</taxon>
        <taxon>Caerostris</taxon>
    </lineage>
</organism>
<evidence type="ECO:0000313" key="2">
    <source>
        <dbReference type="Proteomes" id="UP001054945"/>
    </source>
</evidence>
<keyword evidence="2" id="KW-1185">Reference proteome</keyword>
<evidence type="ECO:0000313" key="1">
    <source>
        <dbReference type="EMBL" id="GIX83753.1"/>
    </source>
</evidence>
<gene>
    <name evidence="1" type="ORF">CEXT_277681</name>
</gene>
<dbReference type="AlphaFoldDB" id="A0AAV4NGX4"/>
<proteinExistence type="predicted"/>